<dbReference type="InterPro" id="IPR027417">
    <property type="entry name" value="P-loop_NTPase"/>
</dbReference>
<dbReference type="SUPFAM" id="SSF52540">
    <property type="entry name" value="P-loop containing nucleoside triphosphate hydrolases"/>
    <property type="match status" value="1"/>
</dbReference>
<dbReference type="EMBL" id="BARU01040659">
    <property type="protein sequence ID" value="GAH80018.1"/>
    <property type="molecule type" value="Genomic_DNA"/>
</dbReference>
<dbReference type="GO" id="GO:0005524">
    <property type="term" value="F:ATP binding"/>
    <property type="evidence" value="ECO:0007669"/>
    <property type="project" value="UniProtKB-KW"/>
</dbReference>
<name>X1KD88_9ZZZZ</name>
<dbReference type="InterPro" id="IPR050095">
    <property type="entry name" value="ECF_ABC_transporter_ATP-bd"/>
</dbReference>
<reference evidence="5" key="1">
    <citation type="journal article" date="2014" name="Front. Microbiol.">
        <title>High frequency of phylogenetically diverse reductive dehalogenase-homologous genes in deep subseafloor sedimentary metagenomes.</title>
        <authorList>
            <person name="Kawai M."/>
            <person name="Futagami T."/>
            <person name="Toyoda A."/>
            <person name="Takaki Y."/>
            <person name="Nishi S."/>
            <person name="Hori S."/>
            <person name="Arai W."/>
            <person name="Tsubouchi T."/>
            <person name="Morono Y."/>
            <person name="Uchiyama I."/>
            <person name="Ito T."/>
            <person name="Fujiyama A."/>
            <person name="Inagaki F."/>
            <person name="Takami H."/>
        </authorList>
    </citation>
    <scope>NUCLEOTIDE SEQUENCE</scope>
    <source>
        <strain evidence="5">Expedition CK06-06</strain>
    </source>
</reference>
<dbReference type="PANTHER" id="PTHR43553:SF24">
    <property type="entry name" value="ENERGY-COUPLING FACTOR TRANSPORTER ATP-BINDING PROTEIN ECFA1"/>
    <property type="match status" value="1"/>
</dbReference>
<gene>
    <name evidence="5" type="ORF">S03H2_62827</name>
</gene>
<dbReference type="InterPro" id="IPR003439">
    <property type="entry name" value="ABC_transporter-like_ATP-bd"/>
</dbReference>
<evidence type="ECO:0000256" key="2">
    <source>
        <dbReference type="ARBA" id="ARBA00022741"/>
    </source>
</evidence>
<dbReference type="AlphaFoldDB" id="X1KD88"/>
<organism evidence="5">
    <name type="scientific">marine sediment metagenome</name>
    <dbReference type="NCBI Taxonomy" id="412755"/>
    <lineage>
        <taxon>unclassified sequences</taxon>
        <taxon>metagenomes</taxon>
        <taxon>ecological metagenomes</taxon>
    </lineage>
</organism>
<evidence type="ECO:0000313" key="5">
    <source>
        <dbReference type="EMBL" id="GAH80018.1"/>
    </source>
</evidence>
<dbReference type="GO" id="GO:0042626">
    <property type="term" value="F:ATPase-coupled transmembrane transporter activity"/>
    <property type="evidence" value="ECO:0007669"/>
    <property type="project" value="TreeGrafter"/>
</dbReference>
<dbReference type="GO" id="GO:0016887">
    <property type="term" value="F:ATP hydrolysis activity"/>
    <property type="evidence" value="ECO:0007669"/>
    <property type="project" value="InterPro"/>
</dbReference>
<accession>X1KD88</accession>
<dbReference type="PANTHER" id="PTHR43553">
    <property type="entry name" value="HEAVY METAL TRANSPORTER"/>
    <property type="match status" value="1"/>
</dbReference>
<keyword evidence="3" id="KW-0067">ATP-binding</keyword>
<dbReference type="PROSITE" id="PS50893">
    <property type="entry name" value="ABC_TRANSPORTER_2"/>
    <property type="match status" value="1"/>
</dbReference>
<keyword evidence="1" id="KW-0813">Transport</keyword>
<evidence type="ECO:0000259" key="4">
    <source>
        <dbReference type="PROSITE" id="PS50893"/>
    </source>
</evidence>
<dbReference type="InterPro" id="IPR015856">
    <property type="entry name" value="ABC_transpr_CbiO/EcfA_su"/>
</dbReference>
<proteinExistence type="predicted"/>
<sequence length="189" mass="20629">LNGILRSNGVVKVFGKSVDDKNLRWVRSKVGLVFQNPDDQLFSPTLFEDVAFGPTNMGYSEAEVGESVTKALNWVEMAGYEQRSPHHLSVGEKKRTAIATVLSMTPEILVIDEPTSNLDPRSKWSLIGLLKRLPMTKIVASHDLELVQALCQRVIVLDHGQVVADGTTNHILADKPLLAAHGLAPAEVA</sequence>
<keyword evidence="2" id="KW-0547">Nucleotide-binding</keyword>
<feature type="non-terminal residue" evidence="5">
    <location>
        <position position="1"/>
    </location>
</feature>
<comment type="caution">
    <text evidence="5">The sequence shown here is derived from an EMBL/GenBank/DDBJ whole genome shotgun (WGS) entry which is preliminary data.</text>
</comment>
<dbReference type="GO" id="GO:0043190">
    <property type="term" value="C:ATP-binding cassette (ABC) transporter complex"/>
    <property type="evidence" value="ECO:0007669"/>
    <property type="project" value="TreeGrafter"/>
</dbReference>
<evidence type="ECO:0000256" key="3">
    <source>
        <dbReference type="ARBA" id="ARBA00022840"/>
    </source>
</evidence>
<evidence type="ECO:0000256" key="1">
    <source>
        <dbReference type="ARBA" id="ARBA00022448"/>
    </source>
</evidence>
<dbReference type="Gene3D" id="3.40.50.300">
    <property type="entry name" value="P-loop containing nucleotide triphosphate hydrolases"/>
    <property type="match status" value="1"/>
</dbReference>
<feature type="domain" description="ABC transporter" evidence="4">
    <location>
        <begin position="5"/>
        <end position="184"/>
    </location>
</feature>
<protein>
    <recommendedName>
        <fullName evidence="4">ABC transporter domain-containing protein</fullName>
    </recommendedName>
</protein>
<dbReference type="CDD" id="cd03225">
    <property type="entry name" value="ABC_cobalt_CbiO_domain1"/>
    <property type="match status" value="1"/>
</dbReference>
<dbReference type="Pfam" id="PF00005">
    <property type="entry name" value="ABC_tran"/>
    <property type="match status" value="1"/>
</dbReference>